<evidence type="ECO:0008006" key="10">
    <source>
        <dbReference type="Google" id="ProtNLM"/>
    </source>
</evidence>
<accession>A0A2T2N5Z4</accession>
<proteinExistence type="predicted"/>
<feature type="signal peptide" evidence="7">
    <location>
        <begin position="1"/>
        <end position="25"/>
    </location>
</feature>
<dbReference type="AlphaFoldDB" id="A0A2T2N5Z4"/>
<dbReference type="GO" id="GO:0071944">
    <property type="term" value="C:cell periphery"/>
    <property type="evidence" value="ECO:0007669"/>
    <property type="project" value="UniProtKB-ARBA"/>
</dbReference>
<evidence type="ECO:0000256" key="7">
    <source>
        <dbReference type="SAM" id="SignalP"/>
    </source>
</evidence>
<evidence type="ECO:0000313" key="8">
    <source>
        <dbReference type="EMBL" id="PSN60666.1"/>
    </source>
</evidence>
<dbReference type="EMBL" id="KZ678148">
    <property type="protein sequence ID" value="PSN60666.1"/>
    <property type="molecule type" value="Genomic_DNA"/>
</dbReference>
<evidence type="ECO:0000256" key="3">
    <source>
        <dbReference type="ARBA" id="ARBA00022989"/>
    </source>
</evidence>
<dbReference type="InterPro" id="IPR051694">
    <property type="entry name" value="Immunoregulatory_rcpt-like"/>
</dbReference>
<evidence type="ECO:0000256" key="5">
    <source>
        <dbReference type="SAM" id="MobiDB-lite"/>
    </source>
</evidence>
<keyword evidence="2 6" id="KW-0812">Transmembrane</keyword>
<evidence type="ECO:0000256" key="1">
    <source>
        <dbReference type="ARBA" id="ARBA00004167"/>
    </source>
</evidence>
<dbReference type="GO" id="GO:0016020">
    <property type="term" value="C:membrane"/>
    <property type="evidence" value="ECO:0007669"/>
    <property type="project" value="UniProtKB-SubCell"/>
</dbReference>
<comment type="subcellular location">
    <subcellularLocation>
        <location evidence="1">Membrane</location>
        <topology evidence="1">Single-pass membrane protein</topology>
    </subcellularLocation>
</comment>
<dbReference type="PANTHER" id="PTHR15549:SF26">
    <property type="entry name" value="AXIAL BUDDING PATTERN PROTEIN 2-RELATED"/>
    <property type="match status" value="1"/>
</dbReference>
<gene>
    <name evidence="8" type="ORF">BS50DRAFT_626005</name>
</gene>
<dbReference type="PANTHER" id="PTHR15549">
    <property type="entry name" value="PAIRED IMMUNOGLOBULIN-LIKE TYPE 2 RECEPTOR"/>
    <property type="match status" value="1"/>
</dbReference>
<protein>
    <recommendedName>
        <fullName evidence="10">Mid2 domain-containing protein</fullName>
    </recommendedName>
</protein>
<feature type="transmembrane region" description="Helical" evidence="6">
    <location>
        <begin position="203"/>
        <end position="224"/>
    </location>
</feature>
<dbReference type="STRING" id="1448308.A0A2T2N5Z4"/>
<dbReference type="Proteomes" id="UP000240883">
    <property type="component" value="Unassembled WGS sequence"/>
</dbReference>
<feature type="chain" id="PRO_5015717737" description="Mid2 domain-containing protein" evidence="7">
    <location>
        <begin position="26"/>
        <end position="300"/>
    </location>
</feature>
<keyword evidence="7" id="KW-0732">Signal</keyword>
<evidence type="ECO:0000313" key="9">
    <source>
        <dbReference type="Proteomes" id="UP000240883"/>
    </source>
</evidence>
<dbReference type="OrthoDB" id="3798874at2759"/>
<feature type="region of interest" description="Disordered" evidence="5">
    <location>
        <begin position="259"/>
        <end position="300"/>
    </location>
</feature>
<reference evidence="8 9" key="1">
    <citation type="journal article" date="2018" name="Front. Microbiol.">
        <title>Genome-Wide Analysis of Corynespora cassiicola Leaf Fall Disease Putative Effectors.</title>
        <authorList>
            <person name="Lopez D."/>
            <person name="Ribeiro S."/>
            <person name="Label P."/>
            <person name="Fumanal B."/>
            <person name="Venisse J.S."/>
            <person name="Kohler A."/>
            <person name="de Oliveira R.R."/>
            <person name="Labutti K."/>
            <person name="Lipzen A."/>
            <person name="Lail K."/>
            <person name="Bauer D."/>
            <person name="Ohm R.A."/>
            <person name="Barry K.W."/>
            <person name="Spatafora J."/>
            <person name="Grigoriev I.V."/>
            <person name="Martin F.M."/>
            <person name="Pujade-Renaud V."/>
        </authorList>
    </citation>
    <scope>NUCLEOTIDE SEQUENCE [LARGE SCALE GENOMIC DNA]</scope>
    <source>
        <strain evidence="8 9">Philippines</strain>
    </source>
</reference>
<organism evidence="8 9">
    <name type="scientific">Corynespora cassiicola Philippines</name>
    <dbReference type="NCBI Taxonomy" id="1448308"/>
    <lineage>
        <taxon>Eukaryota</taxon>
        <taxon>Fungi</taxon>
        <taxon>Dikarya</taxon>
        <taxon>Ascomycota</taxon>
        <taxon>Pezizomycotina</taxon>
        <taxon>Dothideomycetes</taxon>
        <taxon>Pleosporomycetidae</taxon>
        <taxon>Pleosporales</taxon>
        <taxon>Corynesporascaceae</taxon>
        <taxon>Corynespora</taxon>
    </lineage>
</organism>
<feature type="compositionally biased region" description="Basic and acidic residues" evidence="5">
    <location>
        <begin position="270"/>
        <end position="300"/>
    </location>
</feature>
<sequence>MMKQSFTLGPLAICLIAVFQVGIYADCYSIDGRFALDNPNFTGIELVSCGEGTHNCCLRSQKCGSNLLCKDENNNQVSRQYCDNKDWIGCSKICAGSTSSGITLVDCRNNTFCCGKVGDCCANGNPMFVNPDTGELKPISQGKGVTKEPKWWSVDSSSLLASASTSPPTSRASSMNTASSTSNHSSSPIADNSSSGLSIGASAGIGIGSGVAALAVAGLGWFFWRRKKSTSRLGPYEVDTNNLTSYENTTQRKIAYKFNDDTELEGESNQPHEGERNQPHEIRTPSRHEIDGTSRHELGT</sequence>
<feature type="region of interest" description="Disordered" evidence="5">
    <location>
        <begin position="161"/>
        <end position="194"/>
    </location>
</feature>
<name>A0A2T2N5Z4_CORCC</name>
<keyword evidence="3 6" id="KW-1133">Transmembrane helix</keyword>
<evidence type="ECO:0000256" key="4">
    <source>
        <dbReference type="ARBA" id="ARBA00023136"/>
    </source>
</evidence>
<keyword evidence="9" id="KW-1185">Reference proteome</keyword>
<evidence type="ECO:0000256" key="2">
    <source>
        <dbReference type="ARBA" id="ARBA00022692"/>
    </source>
</evidence>
<evidence type="ECO:0000256" key="6">
    <source>
        <dbReference type="SAM" id="Phobius"/>
    </source>
</evidence>
<keyword evidence="4 6" id="KW-0472">Membrane</keyword>